<dbReference type="Proteomes" id="UP001174909">
    <property type="component" value="Unassembled WGS sequence"/>
</dbReference>
<sequence length="288" mass="32126">MACLQAQIWRSAVVDSRRCLVKGVFGGEEGAGYEVLLWDGGVMWTEKLEEEGMVERMATLNPNVEAPSSLLLSHLSSLLYSSLPAFAETEAGNGKTLSISGSMSGGLPFSWQFHCTPAPHDVVETHLMGPLLSCLHELCCQRRDLLEVIRKKEREIQDYRDGGASLSRRNLETAPFQEKTFCTSSVASQRFEDCVQSPHKVLTNDYFQSLYQSVATATVILKDKVPAQHPGEESSTENEGRDVPPFSSSLPGKRPLPAKEDEEMGRREALERKLDEERIRGKKKKKRL</sequence>
<evidence type="ECO:0000313" key="11">
    <source>
        <dbReference type="EMBL" id="CAI8058286.1"/>
    </source>
</evidence>
<evidence type="ECO:0000256" key="2">
    <source>
        <dbReference type="ARBA" id="ARBA00022763"/>
    </source>
</evidence>
<feature type="domain" description="XLF-like N-terminal" evidence="9">
    <location>
        <begin position="9"/>
        <end position="116"/>
    </location>
</feature>
<evidence type="ECO:0000256" key="5">
    <source>
        <dbReference type="ARBA" id="ARBA00023242"/>
    </source>
</evidence>
<dbReference type="PANTHER" id="PTHR32235">
    <property type="entry name" value="NON-HOMOLOGOUS END-JOINING FACTOR 1"/>
    <property type="match status" value="1"/>
</dbReference>
<keyword evidence="5" id="KW-0539">Nucleus</keyword>
<dbReference type="Gene3D" id="1.10.287.450">
    <property type="entry name" value="Helix hairpin bin"/>
    <property type="match status" value="1"/>
</dbReference>
<comment type="similarity">
    <text evidence="6">Belongs to the XRCC4-XLF family. XLF subfamily.</text>
</comment>
<dbReference type="Pfam" id="PF09302">
    <property type="entry name" value="XLF"/>
    <property type="match status" value="1"/>
</dbReference>
<dbReference type="EMBL" id="CASHTH010004500">
    <property type="protein sequence ID" value="CAI8058286.1"/>
    <property type="molecule type" value="Genomic_DNA"/>
</dbReference>
<keyword evidence="3" id="KW-0238">DNA-binding</keyword>
<evidence type="ECO:0000256" key="3">
    <source>
        <dbReference type="ARBA" id="ARBA00023125"/>
    </source>
</evidence>
<evidence type="ECO:0000256" key="4">
    <source>
        <dbReference type="ARBA" id="ARBA00023204"/>
    </source>
</evidence>
<evidence type="ECO:0000256" key="1">
    <source>
        <dbReference type="ARBA" id="ARBA00004123"/>
    </source>
</evidence>
<protein>
    <recommendedName>
        <fullName evidence="7">Non-homologous end-joining factor 1</fullName>
    </recommendedName>
</protein>
<comment type="subcellular location">
    <subcellularLocation>
        <location evidence="1">Nucleus</location>
    </subcellularLocation>
</comment>
<dbReference type="InterPro" id="IPR053829">
    <property type="entry name" value="XLF-like_CC"/>
</dbReference>
<reference evidence="11" key="1">
    <citation type="submission" date="2023-03" db="EMBL/GenBank/DDBJ databases">
        <authorList>
            <person name="Steffen K."/>
            <person name="Cardenas P."/>
        </authorList>
    </citation>
    <scope>NUCLEOTIDE SEQUENCE</scope>
</reference>
<dbReference type="Gene3D" id="2.170.210.10">
    <property type="entry name" value="DNA double-strand break repair and VJ recombination XRCC4, N-terminal"/>
    <property type="match status" value="1"/>
</dbReference>
<dbReference type="GO" id="GO:0032807">
    <property type="term" value="C:DNA ligase IV complex"/>
    <property type="evidence" value="ECO:0007669"/>
    <property type="project" value="TreeGrafter"/>
</dbReference>
<dbReference type="InterPro" id="IPR015381">
    <property type="entry name" value="XLF-like_N"/>
</dbReference>
<gene>
    <name evidence="11" type="ORF">GBAR_LOCUS31686</name>
</gene>
<keyword evidence="12" id="KW-1185">Reference proteome</keyword>
<evidence type="ECO:0000259" key="10">
    <source>
        <dbReference type="Pfam" id="PF21928"/>
    </source>
</evidence>
<dbReference type="InterPro" id="IPR052287">
    <property type="entry name" value="NHEJ_factor"/>
</dbReference>
<dbReference type="CDD" id="cd22285">
    <property type="entry name" value="HD_XLF_N"/>
    <property type="match status" value="1"/>
</dbReference>
<dbReference type="GO" id="GO:0006303">
    <property type="term" value="P:double-strand break repair via nonhomologous end joining"/>
    <property type="evidence" value="ECO:0007669"/>
    <property type="project" value="UniProtKB-ARBA"/>
</dbReference>
<accession>A0AA35XM49</accession>
<feature type="domain" description="XLF-like coiled-coil region" evidence="10">
    <location>
        <begin position="120"/>
        <end position="167"/>
    </location>
</feature>
<feature type="compositionally biased region" description="Basic and acidic residues" evidence="8">
    <location>
        <begin position="264"/>
        <end position="279"/>
    </location>
</feature>
<evidence type="ECO:0000256" key="6">
    <source>
        <dbReference type="ARBA" id="ARBA00025747"/>
    </source>
</evidence>
<evidence type="ECO:0000256" key="8">
    <source>
        <dbReference type="SAM" id="MobiDB-lite"/>
    </source>
</evidence>
<name>A0AA35XM49_GEOBA</name>
<keyword evidence="4" id="KW-0234">DNA repair</keyword>
<feature type="compositionally biased region" description="Basic and acidic residues" evidence="8">
    <location>
        <begin position="227"/>
        <end position="242"/>
    </location>
</feature>
<dbReference type="InterPro" id="IPR038051">
    <property type="entry name" value="XRCC4-like_N_sf"/>
</dbReference>
<proteinExistence type="inferred from homology"/>
<evidence type="ECO:0000259" key="9">
    <source>
        <dbReference type="Pfam" id="PF09302"/>
    </source>
</evidence>
<feature type="region of interest" description="Disordered" evidence="8">
    <location>
        <begin position="227"/>
        <end position="288"/>
    </location>
</feature>
<keyword evidence="2" id="KW-0227">DNA damage</keyword>
<evidence type="ECO:0000256" key="7">
    <source>
        <dbReference type="ARBA" id="ARBA00044529"/>
    </source>
</evidence>
<dbReference type="PANTHER" id="PTHR32235:SF1">
    <property type="entry name" value="NON-HOMOLOGOUS END-JOINING FACTOR 1"/>
    <property type="match status" value="1"/>
</dbReference>
<dbReference type="Pfam" id="PF21928">
    <property type="entry name" value="XLF_CC"/>
    <property type="match status" value="1"/>
</dbReference>
<evidence type="ECO:0000313" key="12">
    <source>
        <dbReference type="Proteomes" id="UP001174909"/>
    </source>
</evidence>
<comment type="caution">
    <text evidence="11">The sequence shown here is derived from an EMBL/GenBank/DDBJ whole genome shotgun (WGS) entry which is preliminary data.</text>
</comment>
<dbReference type="GO" id="GO:0045027">
    <property type="term" value="F:DNA end binding"/>
    <property type="evidence" value="ECO:0007669"/>
    <property type="project" value="TreeGrafter"/>
</dbReference>
<dbReference type="AlphaFoldDB" id="A0AA35XM49"/>
<organism evidence="11 12">
    <name type="scientific">Geodia barretti</name>
    <name type="common">Barrett's horny sponge</name>
    <dbReference type="NCBI Taxonomy" id="519541"/>
    <lineage>
        <taxon>Eukaryota</taxon>
        <taxon>Metazoa</taxon>
        <taxon>Porifera</taxon>
        <taxon>Demospongiae</taxon>
        <taxon>Heteroscleromorpha</taxon>
        <taxon>Tetractinellida</taxon>
        <taxon>Astrophorina</taxon>
        <taxon>Geodiidae</taxon>
        <taxon>Geodia</taxon>
    </lineage>
</organism>
<feature type="non-terminal residue" evidence="11">
    <location>
        <position position="1"/>
    </location>
</feature>